<dbReference type="Proteomes" id="UP000485058">
    <property type="component" value="Unassembled WGS sequence"/>
</dbReference>
<dbReference type="EMBL" id="BLLF01000105">
    <property type="protein sequence ID" value="GFH07601.1"/>
    <property type="molecule type" value="Genomic_DNA"/>
</dbReference>
<comment type="similarity">
    <text evidence="2">Belongs to the COG8 family.</text>
</comment>
<evidence type="ECO:0000256" key="4">
    <source>
        <dbReference type="ARBA" id="ARBA00022448"/>
    </source>
</evidence>
<dbReference type="InterPro" id="IPR007255">
    <property type="entry name" value="COG8"/>
</dbReference>
<evidence type="ECO:0000256" key="8">
    <source>
        <dbReference type="ARBA" id="ARBA00031347"/>
    </source>
</evidence>
<organism evidence="9 10">
    <name type="scientific">Haematococcus lacustris</name>
    <name type="common">Green alga</name>
    <name type="synonym">Haematococcus pluvialis</name>
    <dbReference type="NCBI Taxonomy" id="44745"/>
    <lineage>
        <taxon>Eukaryota</taxon>
        <taxon>Viridiplantae</taxon>
        <taxon>Chlorophyta</taxon>
        <taxon>core chlorophytes</taxon>
        <taxon>Chlorophyceae</taxon>
        <taxon>CS clade</taxon>
        <taxon>Chlamydomonadales</taxon>
        <taxon>Haematococcaceae</taxon>
        <taxon>Haematococcus</taxon>
    </lineage>
</organism>
<reference evidence="9 10" key="1">
    <citation type="submission" date="2020-02" db="EMBL/GenBank/DDBJ databases">
        <title>Draft genome sequence of Haematococcus lacustris strain NIES-144.</title>
        <authorList>
            <person name="Morimoto D."/>
            <person name="Nakagawa S."/>
            <person name="Yoshida T."/>
            <person name="Sawayama S."/>
        </authorList>
    </citation>
    <scope>NUCLEOTIDE SEQUENCE [LARGE SCALE GENOMIC DNA]</scope>
    <source>
        <strain evidence="9 10">NIES-144</strain>
    </source>
</reference>
<dbReference type="AlphaFoldDB" id="A0A699YDX2"/>
<dbReference type="PANTHER" id="PTHR21311">
    <property type="entry name" value="CONSERVED OLIGOMERIC GOLGI COMPLEX COMPONENT 8"/>
    <property type="match status" value="1"/>
</dbReference>
<evidence type="ECO:0000256" key="1">
    <source>
        <dbReference type="ARBA" id="ARBA00004395"/>
    </source>
</evidence>
<dbReference type="PANTHER" id="PTHR21311:SF0">
    <property type="entry name" value="CONSERVED OLIGOMERIC GOLGI COMPLEX SUBUNIT 8"/>
    <property type="match status" value="1"/>
</dbReference>
<evidence type="ECO:0000256" key="7">
    <source>
        <dbReference type="ARBA" id="ARBA00023136"/>
    </source>
</evidence>
<evidence type="ECO:0000256" key="6">
    <source>
        <dbReference type="ARBA" id="ARBA00023034"/>
    </source>
</evidence>
<keyword evidence="6" id="KW-0333">Golgi apparatus</keyword>
<name>A0A699YDX2_HAELA</name>
<evidence type="ECO:0000313" key="9">
    <source>
        <dbReference type="EMBL" id="GFH07601.1"/>
    </source>
</evidence>
<evidence type="ECO:0000256" key="5">
    <source>
        <dbReference type="ARBA" id="ARBA00022927"/>
    </source>
</evidence>
<sequence>SQAALVELLEVPQLMDSCVRNGVYDEALDLQAFVSAVGHTMLQQLLARLRSSIQLPECLRVMGYLRRIAVFTEAELRLHFLQCRDEWLSSLVAELDESDSYELVKHLTDIHRLHLFDAVMQYRAIFFDTTAAACTAAAGPGLANTSLPAATAPGL</sequence>
<comment type="subcellular location">
    <subcellularLocation>
        <location evidence="1">Golgi apparatus membrane</location>
        <topology evidence="1">Peripheral membrane protein</topology>
    </subcellularLocation>
</comment>
<dbReference type="GO" id="GO:0000139">
    <property type="term" value="C:Golgi membrane"/>
    <property type="evidence" value="ECO:0007669"/>
    <property type="project" value="UniProtKB-SubCell"/>
</dbReference>
<dbReference type="SUPFAM" id="SSF74788">
    <property type="entry name" value="Cullin repeat-like"/>
    <property type="match status" value="1"/>
</dbReference>
<evidence type="ECO:0000256" key="3">
    <source>
        <dbReference type="ARBA" id="ARBA00020983"/>
    </source>
</evidence>
<keyword evidence="7" id="KW-0472">Membrane</keyword>
<dbReference type="GO" id="GO:0006891">
    <property type="term" value="P:intra-Golgi vesicle-mediated transport"/>
    <property type="evidence" value="ECO:0007669"/>
    <property type="project" value="TreeGrafter"/>
</dbReference>
<dbReference type="GO" id="GO:0015031">
    <property type="term" value="P:protein transport"/>
    <property type="evidence" value="ECO:0007669"/>
    <property type="project" value="UniProtKB-KW"/>
</dbReference>
<proteinExistence type="inferred from homology"/>
<feature type="non-terminal residue" evidence="9">
    <location>
        <position position="1"/>
    </location>
</feature>
<keyword evidence="10" id="KW-1185">Reference proteome</keyword>
<gene>
    <name evidence="9" type="ORF">HaLaN_02427</name>
</gene>
<protein>
    <recommendedName>
        <fullName evidence="3">Conserved oligomeric Golgi complex subunit 8</fullName>
    </recommendedName>
    <alternativeName>
        <fullName evidence="8">Component of oligomeric Golgi complex 8</fullName>
    </alternativeName>
</protein>
<accession>A0A699YDX2</accession>
<keyword evidence="5" id="KW-0653">Protein transport</keyword>
<keyword evidence="4" id="KW-0813">Transport</keyword>
<comment type="caution">
    <text evidence="9">The sequence shown here is derived from an EMBL/GenBank/DDBJ whole genome shotgun (WGS) entry which is preliminary data.</text>
</comment>
<evidence type="ECO:0000313" key="10">
    <source>
        <dbReference type="Proteomes" id="UP000485058"/>
    </source>
</evidence>
<dbReference type="InterPro" id="IPR016159">
    <property type="entry name" value="Cullin_repeat-like_dom_sf"/>
</dbReference>
<dbReference type="Pfam" id="PF04124">
    <property type="entry name" value="Dor1"/>
    <property type="match status" value="2"/>
</dbReference>
<dbReference type="GO" id="GO:0017119">
    <property type="term" value="C:Golgi transport complex"/>
    <property type="evidence" value="ECO:0007669"/>
    <property type="project" value="InterPro"/>
</dbReference>
<evidence type="ECO:0000256" key="2">
    <source>
        <dbReference type="ARBA" id="ARBA00006419"/>
    </source>
</evidence>